<dbReference type="PANTHER" id="PTHR36852:SF1">
    <property type="entry name" value="PROTEIN GVPL 2"/>
    <property type="match status" value="1"/>
</dbReference>
<organism evidence="4 5">
    <name type="scientific">Marinisporobacter balticus</name>
    <dbReference type="NCBI Taxonomy" id="2018667"/>
    <lineage>
        <taxon>Bacteria</taxon>
        <taxon>Bacillati</taxon>
        <taxon>Bacillota</taxon>
        <taxon>Clostridia</taxon>
        <taxon>Peptostreptococcales</taxon>
        <taxon>Thermotaleaceae</taxon>
        <taxon>Marinisporobacter</taxon>
    </lineage>
</organism>
<evidence type="ECO:0000256" key="1">
    <source>
        <dbReference type="ARBA" id="ARBA00022987"/>
    </source>
</evidence>
<evidence type="ECO:0000313" key="5">
    <source>
        <dbReference type="Proteomes" id="UP000294919"/>
    </source>
</evidence>
<comment type="similarity">
    <text evidence="3">Belongs to the gas vesicle GvpF/GvpL family.</text>
</comment>
<proteinExistence type="inferred from homology"/>
<keyword evidence="5" id="KW-1185">Reference proteome</keyword>
<keyword evidence="1" id="KW-0304">Gas vesicle</keyword>
<dbReference type="Proteomes" id="UP000294919">
    <property type="component" value="Unassembled WGS sequence"/>
</dbReference>
<evidence type="ECO:0000256" key="2">
    <source>
        <dbReference type="ARBA" id="ARBA00035108"/>
    </source>
</evidence>
<evidence type="ECO:0000313" key="4">
    <source>
        <dbReference type="EMBL" id="TCO77363.1"/>
    </source>
</evidence>
<dbReference type="EMBL" id="SLWV01000006">
    <property type="protein sequence ID" value="TCO77363.1"/>
    <property type="molecule type" value="Genomic_DNA"/>
</dbReference>
<dbReference type="GO" id="GO:0031412">
    <property type="term" value="P:gas vesicle organization"/>
    <property type="evidence" value="ECO:0007669"/>
    <property type="project" value="InterPro"/>
</dbReference>
<dbReference type="Pfam" id="PF06386">
    <property type="entry name" value="GvpL_GvpF"/>
    <property type="match status" value="1"/>
</dbReference>
<reference evidence="4 5" key="1">
    <citation type="submission" date="2019-03" db="EMBL/GenBank/DDBJ databases">
        <title>Genomic Encyclopedia of Type Strains, Phase IV (KMG-IV): sequencing the most valuable type-strain genomes for metagenomic binning, comparative biology and taxonomic classification.</title>
        <authorList>
            <person name="Goeker M."/>
        </authorList>
    </citation>
    <scope>NUCLEOTIDE SEQUENCE [LARGE SCALE GENOMIC DNA]</scope>
    <source>
        <strain evidence="4 5">DSM 102940</strain>
    </source>
</reference>
<dbReference type="PANTHER" id="PTHR36852">
    <property type="entry name" value="PROTEIN GVPL 2"/>
    <property type="match status" value="1"/>
</dbReference>
<evidence type="ECO:0000256" key="3">
    <source>
        <dbReference type="ARBA" id="ARBA00035643"/>
    </source>
</evidence>
<comment type="subcellular location">
    <subcellularLocation>
        <location evidence="2">Gas vesicle</location>
    </subcellularLocation>
</comment>
<dbReference type="OrthoDB" id="144737at2"/>
<name>A0A4R2KU89_9FIRM</name>
<accession>A0A4R2KU89</accession>
<comment type="caution">
    <text evidence="4">The sequence shown here is derived from an EMBL/GenBank/DDBJ whole genome shotgun (WGS) entry which is preliminary data.</text>
</comment>
<sequence>MMTYFKNNTPDVNEKGLYVYCIMPKDVVTIHDQKGIDGEGSLFLVQYRELVAVVSEVKLKDFKLSMVAKEMVMEWAEEKVRIHEKIVERLMKENDLLPTSFGSIVSNKEALIDLMTDKYYEYISVLEKLKGKEEWTIKAYLSFEKFKQALEDNTPEIRKRKEILSALSKSDAFLMKRKIDNLVKEQMDIRLENVLLHIVEVLRKVSECEAFSNVEFPKHQKDNSIILKASYLVKKSIFQDFLQQINKLTDELESEGITFEVIGPWPPYSFVED</sequence>
<dbReference type="InterPro" id="IPR009430">
    <property type="entry name" value="GvpL/GvpF"/>
</dbReference>
<protein>
    <submittedName>
        <fullName evidence="4">Gas vesicle protein GvpL/GvpF</fullName>
    </submittedName>
</protein>
<dbReference type="AlphaFoldDB" id="A0A4R2KU89"/>
<gene>
    <name evidence="4" type="ORF">EV214_1065</name>
</gene>
<dbReference type="GO" id="GO:0031411">
    <property type="term" value="C:gas vesicle"/>
    <property type="evidence" value="ECO:0007669"/>
    <property type="project" value="UniProtKB-SubCell"/>
</dbReference>